<sequence>MTTPNMIGDADGVKLWNMIATSNDAGEKEYFISLNNAASKYGVAWFYDSVTQRNTKMNQTSWKMEWDNKTSQWKISLFHIPEGVKKVSERIASFGQKPVELNFDDIIF</sequence>
<proteinExistence type="predicted"/>
<evidence type="ECO:0000313" key="1">
    <source>
        <dbReference type="EMBL" id="KKL58399.1"/>
    </source>
</evidence>
<gene>
    <name evidence="1" type="ORF">LCGC14_2225740</name>
</gene>
<name>A0A0F9D9S8_9ZZZZ</name>
<accession>A0A0F9D9S8</accession>
<comment type="caution">
    <text evidence="1">The sequence shown here is derived from an EMBL/GenBank/DDBJ whole genome shotgun (WGS) entry which is preliminary data.</text>
</comment>
<reference evidence="1" key="1">
    <citation type="journal article" date="2015" name="Nature">
        <title>Complex archaea that bridge the gap between prokaryotes and eukaryotes.</title>
        <authorList>
            <person name="Spang A."/>
            <person name="Saw J.H."/>
            <person name="Jorgensen S.L."/>
            <person name="Zaremba-Niedzwiedzka K."/>
            <person name="Martijn J."/>
            <person name="Lind A.E."/>
            <person name="van Eijk R."/>
            <person name="Schleper C."/>
            <person name="Guy L."/>
            <person name="Ettema T.J."/>
        </authorList>
    </citation>
    <scope>NUCLEOTIDE SEQUENCE</scope>
</reference>
<protein>
    <submittedName>
        <fullName evidence="1">Uncharacterized protein</fullName>
    </submittedName>
</protein>
<organism evidence="1">
    <name type="scientific">marine sediment metagenome</name>
    <dbReference type="NCBI Taxonomy" id="412755"/>
    <lineage>
        <taxon>unclassified sequences</taxon>
        <taxon>metagenomes</taxon>
        <taxon>ecological metagenomes</taxon>
    </lineage>
</organism>
<dbReference type="AlphaFoldDB" id="A0A0F9D9S8"/>
<dbReference type="EMBL" id="LAZR01029840">
    <property type="protein sequence ID" value="KKL58399.1"/>
    <property type="molecule type" value="Genomic_DNA"/>
</dbReference>